<evidence type="ECO:0000256" key="5">
    <source>
        <dbReference type="ARBA" id="ARBA00023010"/>
    </source>
</evidence>
<dbReference type="GO" id="GO:0043953">
    <property type="term" value="P:protein transport by the Tat complex"/>
    <property type="evidence" value="ECO:0007669"/>
    <property type="project" value="UniProtKB-UniRule"/>
</dbReference>
<evidence type="ECO:0000313" key="9">
    <source>
        <dbReference type="Proteomes" id="UP000502677"/>
    </source>
</evidence>
<dbReference type="InterPro" id="IPR002033">
    <property type="entry name" value="TatC"/>
</dbReference>
<keyword evidence="6 7" id="KW-0472">Membrane</keyword>
<dbReference type="Pfam" id="PF00902">
    <property type="entry name" value="TatC"/>
    <property type="match status" value="1"/>
</dbReference>
<dbReference type="HAMAP" id="MF_00902">
    <property type="entry name" value="TatC"/>
    <property type="match status" value="1"/>
</dbReference>
<keyword evidence="3 7" id="KW-0653">Protein transport</keyword>
<comment type="subcellular location">
    <subcellularLocation>
        <location evidence="7">Cell membrane</location>
        <topology evidence="7">Multi-pass membrane protein</topology>
    </subcellularLocation>
    <subcellularLocation>
        <location evidence="1">Membrane</location>
        <topology evidence="1">Multi-pass membrane protein</topology>
    </subcellularLocation>
</comment>
<keyword evidence="7" id="KW-1003">Cell membrane</keyword>
<evidence type="ECO:0000256" key="4">
    <source>
        <dbReference type="ARBA" id="ARBA00022989"/>
    </source>
</evidence>
<comment type="function">
    <text evidence="7">Part of the twin-arginine translocation (Tat) system that transports large folded proteins containing a characteristic twin-arginine motif in their signal peptide across membranes. Together with TatB, TatC is part of a receptor directly interacting with Tat signal peptides.</text>
</comment>
<name>A0A6G7XJR4_9MICO</name>
<protein>
    <recommendedName>
        <fullName evidence="7">Sec-independent protein translocase protein TatC</fullName>
    </recommendedName>
</protein>
<organism evidence="8 9">
    <name type="scientific">Leucobacter viscericola</name>
    <dbReference type="NCBI Taxonomy" id="2714935"/>
    <lineage>
        <taxon>Bacteria</taxon>
        <taxon>Bacillati</taxon>
        <taxon>Actinomycetota</taxon>
        <taxon>Actinomycetes</taxon>
        <taxon>Micrococcales</taxon>
        <taxon>Microbacteriaceae</taxon>
        <taxon>Leucobacter</taxon>
    </lineage>
</organism>
<feature type="transmembrane region" description="Helical" evidence="7">
    <location>
        <begin position="14"/>
        <end position="36"/>
    </location>
</feature>
<dbReference type="KEGG" id="lvi:G7068_00420"/>
<dbReference type="GO" id="GO:0009977">
    <property type="term" value="F:proton motive force dependent protein transmembrane transporter activity"/>
    <property type="evidence" value="ECO:0007669"/>
    <property type="project" value="TreeGrafter"/>
</dbReference>
<keyword evidence="5 7" id="KW-0811">Translocation</keyword>
<evidence type="ECO:0000256" key="6">
    <source>
        <dbReference type="ARBA" id="ARBA00023136"/>
    </source>
</evidence>
<feature type="transmembrane region" description="Helical" evidence="7">
    <location>
        <begin position="188"/>
        <end position="206"/>
    </location>
</feature>
<evidence type="ECO:0000256" key="2">
    <source>
        <dbReference type="ARBA" id="ARBA00022692"/>
    </source>
</evidence>
<feature type="transmembrane region" description="Helical" evidence="7">
    <location>
        <begin position="103"/>
        <end position="125"/>
    </location>
</feature>
<dbReference type="PANTHER" id="PTHR30371:SF0">
    <property type="entry name" value="SEC-INDEPENDENT PROTEIN TRANSLOCASE PROTEIN TATC, CHLOROPLASTIC-RELATED"/>
    <property type="match status" value="1"/>
</dbReference>
<feature type="transmembrane region" description="Helical" evidence="7">
    <location>
        <begin position="212"/>
        <end position="231"/>
    </location>
</feature>
<keyword evidence="9" id="KW-1185">Reference proteome</keyword>
<keyword evidence="2 7" id="KW-0812">Transmembrane</keyword>
<dbReference type="GO" id="GO:0065002">
    <property type="term" value="P:intracellular protein transmembrane transport"/>
    <property type="evidence" value="ECO:0007669"/>
    <property type="project" value="TreeGrafter"/>
</dbReference>
<dbReference type="AlphaFoldDB" id="A0A6G7XJR4"/>
<dbReference type="PANTHER" id="PTHR30371">
    <property type="entry name" value="SEC-INDEPENDENT PROTEIN TRANSLOCASE PROTEIN TATC"/>
    <property type="match status" value="1"/>
</dbReference>
<comment type="similarity">
    <text evidence="7">Belongs to the TatC family.</text>
</comment>
<keyword evidence="4 7" id="KW-1133">Transmembrane helix</keyword>
<evidence type="ECO:0000256" key="1">
    <source>
        <dbReference type="ARBA" id="ARBA00004141"/>
    </source>
</evidence>
<dbReference type="PRINTS" id="PR01840">
    <property type="entry name" value="TATCFAMILY"/>
</dbReference>
<evidence type="ECO:0000256" key="7">
    <source>
        <dbReference type="HAMAP-Rule" id="MF_00902"/>
    </source>
</evidence>
<accession>A0A6G7XJR4</accession>
<proteinExistence type="inferred from homology"/>
<evidence type="ECO:0000256" key="3">
    <source>
        <dbReference type="ARBA" id="ARBA00022927"/>
    </source>
</evidence>
<feature type="transmembrane region" description="Helical" evidence="7">
    <location>
        <begin position="70"/>
        <end position="91"/>
    </location>
</feature>
<reference evidence="8 9" key="1">
    <citation type="submission" date="2020-03" db="EMBL/GenBank/DDBJ databases">
        <title>Leucobacter sp. nov., isolated from beetles.</title>
        <authorList>
            <person name="Hyun D.-W."/>
            <person name="Bae J.-W."/>
        </authorList>
    </citation>
    <scope>NUCLEOTIDE SEQUENCE [LARGE SCALE GENOMIC DNA]</scope>
    <source>
        <strain evidence="8 9">HDW9C</strain>
    </source>
</reference>
<dbReference type="Proteomes" id="UP000502677">
    <property type="component" value="Chromosome"/>
</dbReference>
<dbReference type="EMBL" id="CP049863">
    <property type="protein sequence ID" value="QIK64617.1"/>
    <property type="molecule type" value="Genomic_DNA"/>
</dbReference>
<evidence type="ECO:0000313" key="8">
    <source>
        <dbReference type="EMBL" id="QIK64617.1"/>
    </source>
</evidence>
<dbReference type="GO" id="GO:0033281">
    <property type="term" value="C:TAT protein transport complex"/>
    <property type="evidence" value="ECO:0007669"/>
    <property type="project" value="UniProtKB-UniRule"/>
</dbReference>
<feature type="transmembrane region" description="Helical" evidence="7">
    <location>
        <begin position="156"/>
        <end position="176"/>
    </location>
</feature>
<comment type="subunit">
    <text evidence="7">The Tat system comprises two distinct complexes: a TatABC complex, containing multiple copies of TatA, TatB and TatC subunits, and a separate TatA complex, containing only TatA subunits. Substrates initially bind to the TatABC complex, which probably triggers association of the separate TatA complex to form the active translocon.</text>
</comment>
<dbReference type="NCBIfam" id="TIGR00945">
    <property type="entry name" value="tatC"/>
    <property type="match status" value="1"/>
</dbReference>
<sequence length="258" mass="28256">MSLGAHLVELRKRLFISAVAIVVGLVVGWFLSAWVWDILRVPIEQLDEQGRQATIAYGDITGAFNTKMQIALFVAVIVASPVWLYQIWAFVAPGLTRREKLYGVAFLGAAVPLFLGGAFAGWIVLPNIVRLMASFQPEKDAFFLDARNYLDFATKLLLVVGVGFVLPVFLVMLNFIGVVRGASILKSWRIALLVIILFAGIATPAADLLSMFLLAAPIVVLYFAAAGIAILHDRRVDKRRAAEFANYDLSTTDDKDAA</sequence>
<gene>
    <name evidence="7 8" type="primary">tatC</name>
    <name evidence="8" type="ORF">G7068_00420</name>
</gene>
<keyword evidence="7" id="KW-0813">Transport</keyword>